<dbReference type="InterPro" id="IPR000014">
    <property type="entry name" value="PAS"/>
</dbReference>
<dbReference type="SUPFAM" id="SSF55874">
    <property type="entry name" value="ATPase domain of HSP90 chaperone/DNA topoisomerase II/histidine kinase"/>
    <property type="match status" value="1"/>
</dbReference>
<keyword evidence="9" id="KW-1185">Reference proteome</keyword>
<keyword evidence="5" id="KW-1133">Transmembrane helix</keyword>
<dbReference type="SMART" id="SM00448">
    <property type="entry name" value="REC"/>
    <property type="match status" value="1"/>
</dbReference>
<evidence type="ECO:0000259" key="7">
    <source>
        <dbReference type="PROSITE" id="PS50110"/>
    </source>
</evidence>
<accession>A0A8J7MQK1</accession>
<evidence type="ECO:0000256" key="4">
    <source>
        <dbReference type="PROSITE-ProRule" id="PRU00169"/>
    </source>
</evidence>
<dbReference type="EC" id="2.7.13.3" evidence="2"/>
<proteinExistence type="predicted"/>
<dbReference type="InterPro" id="IPR004358">
    <property type="entry name" value="Sig_transdc_His_kin-like_C"/>
</dbReference>
<dbReference type="InterPro" id="IPR005467">
    <property type="entry name" value="His_kinase_dom"/>
</dbReference>
<feature type="domain" description="Response regulatory" evidence="7">
    <location>
        <begin position="654"/>
        <end position="770"/>
    </location>
</feature>
<comment type="caution">
    <text evidence="8">The sequence shown here is derived from an EMBL/GenBank/DDBJ whole genome shotgun (WGS) entry which is preliminary data.</text>
</comment>
<feature type="transmembrane region" description="Helical" evidence="5">
    <location>
        <begin position="48"/>
        <end position="67"/>
    </location>
</feature>
<dbReference type="SMART" id="SM00387">
    <property type="entry name" value="HATPase_c"/>
    <property type="match status" value="1"/>
</dbReference>
<dbReference type="SUPFAM" id="SSF55785">
    <property type="entry name" value="PYP-like sensor domain (PAS domain)"/>
    <property type="match status" value="1"/>
</dbReference>
<dbReference type="Pfam" id="PF00072">
    <property type="entry name" value="Response_reg"/>
    <property type="match status" value="1"/>
</dbReference>
<dbReference type="PROSITE" id="PS50109">
    <property type="entry name" value="HIS_KIN"/>
    <property type="match status" value="1"/>
</dbReference>
<keyword evidence="3 4" id="KW-0597">Phosphoprotein</keyword>
<dbReference type="Pfam" id="PF02518">
    <property type="entry name" value="HATPase_c"/>
    <property type="match status" value="1"/>
</dbReference>
<dbReference type="Proteomes" id="UP000619033">
    <property type="component" value="Unassembled WGS sequence"/>
</dbReference>
<dbReference type="SUPFAM" id="SSF47384">
    <property type="entry name" value="Homodimeric domain of signal transducing histidine kinase"/>
    <property type="match status" value="1"/>
</dbReference>
<dbReference type="Gene3D" id="1.10.287.130">
    <property type="match status" value="1"/>
</dbReference>
<keyword evidence="5" id="KW-0472">Membrane</keyword>
<dbReference type="PRINTS" id="PR00344">
    <property type="entry name" value="BCTRLSENSOR"/>
</dbReference>
<evidence type="ECO:0000259" key="6">
    <source>
        <dbReference type="PROSITE" id="PS50109"/>
    </source>
</evidence>
<organism evidence="8 9">
    <name type="scientific">Fuscibacter oryzae</name>
    <dbReference type="NCBI Taxonomy" id="2803939"/>
    <lineage>
        <taxon>Bacteria</taxon>
        <taxon>Pseudomonadati</taxon>
        <taxon>Pseudomonadota</taxon>
        <taxon>Alphaproteobacteria</taxon>
        <taxon>Rhodobacterales</taxon>
        <taxon>Paracoccaceae</taxon>
        <taxon>Fuscibacter</taxon>
    </lineage>
</organism>
<dbReference type="NCBIfam" id="TIGR00229">
    <property type="entry name" value="sensory_box"/>
    <property type="match status" value="1"/>
</dbReference>
<sequence>MEGLVAGTDLDVRGFRQVQFAPGVLFVPASALAAFVAAAAVPGVEMRLFALVTGLTLGAVFVLRHFARLFRNHRARQAEGQLRALVAHDASPCFTTDSMGVVHHRNVAAETRFGLTAETLAAAMGDMFASPRAVLYRLHLRADTQGWAREDVVTRRGHMRLSVHRVAEGRFLWRLEEFQDRGPSGRGADSLTLPMLTANRQGVILFVNEAMRRLLGGRPRRLDAIFSAPNLRSGEMVQVAAAEGPIRAVLAEIEGIADRREIYLLPTTDTATHGAVMMGTDYETVPVPLLNFAPGGHVLQANRAARDMLELAEPSGQMIWDLFEGLGRSVGDWLADVAAERTPGSAEVLNARALGPEVFMQVTLRRMSEGGRPSVLAVLQDATTLKRLEAQLSQSQKMQAIGQLAGGVAHDFNNLLTAISGHCDLLLMRHDSMDGDFADLDQIRQNANRAAALVGQLLAFSRKQTLKPERLDVQELLADLAHLLNRLVGEKVKLRLAHAPELGPIRADRRKLEQVVMNLVVNARDAMAEGGTIRIDTEEVVLRDPMSRDRVTVPAGEYAVIRVSDTGCGIPADRLEKIFEPFFTTKKLGEGTGLGLAMAYGIVKQSGGYIFVDSVEGEGTVFHLWFPVNDAQEQATPPTRAKATEVVLKPGEGVVLLVEDEAPVRAYASRALRMRGYTVIEAQNAEEALTCLQDPNLSVDVFVTDVVMPGMDGPSWVRLALEERPDTRVIFVSGYAEDALTEVQARIPNSVFLPKPFSLSELAATVQGQLVH</sequence>
<evidence type="ECO:0000256" key="5">
    <source>
        <dbReference type="SAM" id="Phobius"/>
    </source>
</evidence>
<dbReference type="PANTHER" id="PTHR43065">
    <property type="entry name" value="SENSOR HISTIDINE KINASE"/>
    <property type="match status" value="1"/>
</dbReference>
<dbReference type="GO" id="GO:0000155">
    <property type="term" value="F:phosphorelay sensor kinase activity"/>
    <property type="evidence" value="ECO:0007669"/>
    <property type="project" value="InterPro"/>
</dbReference>
<dbReference type="SMART" id="SM00388">
    <property type="entry name" value="HisKA"/>
    <property type="match status" value="1"/>
</dbReference>
<dbReference type="CDD" id="cd00082">
    <property type="entry name" value="HisKA"/>
    <property type="match status" value="1"/>
</dbReference>
<dbReference type="InterPro" id="IPR011006">
    <property type="entry name" value="CheY-like_superfamily"/>
</dbReference>
<name>A0A8J7MQK1_9RHOB</name>
<evidence type="ECO:0000313" key="8">
    <source>
        <dbReference type="EMBL" id="MBL4928031.1"/>
    </source>
</evidence>
<dbReference type="InterPro" id="IPR003594">
    <property type="entry name" value="HATPase_dom"/>
</dbReference>
<feature type="modified residue" description="4-aspartylphosphate" evidence="4">
    <location>
        <position position="705"/>
    </location>
</feature>
<gene>
    <name evidence="8" type="ORF">JI744_07935</name>
</gene>
<dbReference type="Pfam" id="PF13426">
    <property type="entry name" value="PAS_9"/>
    <property type="match status" value="1"/>
</dbReference>
<evidence type="ECO:0000256" key="1">
    <source>
        <dbReference type="ARBA" id="ARBA00000085"/>
    </source>
</evidence>
<dbReference type="EMBL" id="JAESVP010000003">
    <property type="protein sequence ID" value="MBL4928031.1"/>
    <property type="molecule type" value="Genomic_DNA"/>
</dbReference>
<dbReference type="InterPro" id="IPR036890">
    <property type="entry name" value="HATPase_C_sf"/>
</dbReference>
<feature type="domain" description="Histidine kinase" evidence="6">
    <location>
        <begin position="407"/>
        <end position="630"/>
    </location>
</feature>
<evidence type="ECO:0000256" key="3">
    <source>
        <dbReference type="ARBA" id="ARBA00022553"/>
    </source>
</evidence>
<evidence type="ECO:0000256" key="2">
    <source>
        <dbReference type="ARBA" id="ARBA00012438"/>
    </source>
</evidence>
<comment type="catalytic activity">
    <reaction evidence="1">
        <text>ATP + protein L-histidine = ADP + protein N-phospho-L-histidine.</text>
        <dbReference type="EC" id="2.7.13.3"/>
    </reaction>
</comment>
<dbReference type="InterPro" id="IPR036097">
    <property type="entry name" value="HisK_dim/P_sf"/>
</dbReference>
<dbReference type="Pfam" id="PF00512">
    <property type="entry name" value="HisKA"/>
    <property type="match status" value="1"/>
</dbReference>
<dbReference type="PROSITE" id="PS50110">
    <property type="entry name" value="RESPONSE_REGULATORY"/>
    <property type="match status" value="1"/>
</dbReference>
<dbReference type="SUPFAM" id="SSF52172">
    <property type="entry name" value="CheY-like"/>
    <property type="match status" value="1"/>
</dbReference>
<dbReference type="PANTHER" id="PTHR43065:SF42">
    <property type="entry name" value="TWO-COMPONENT SENSOR PPRA"/>
    <property type="match status" value="1"/>
</dbReference>
<keyword evidence="5" id="KW-0812">Transmembrane</keyword>
<feature type="transmembrane region" description="Helical" evidence="5">
    <location>
        <begin position="20"/>
        <end position="41"/>
    </location>
</feature>
<reference evidence="8" key="1">
    <citation type="submission" date="2021-01" db="EMBL/GenBank/DDBJ databases">
        <title>Genome seq and assembly of Tabrizicola sp. KVB23.</title>
        <authorList>
            <person name="Chhetri G."/>
        </authorList>
    </citation>
    <scope>NUCLEOTIDE SEQUENCE</scope>
    <source>
        <strain evidence="8">KVB23</strain>
    </source>
</reference>
<dbReference type="Gene3D" id="3.40.50.2300">
    <property type="match status" value="1"/>
</dbReference>
<evidence type="ECO:0000313" key="9">
    <source>
        <dbReference type="Proteomes" id="UP000619033"/>
    </source>
</evidence>
<dbReference type="Gene3D" id="3.30.450.20">
    <property type="entry name" value="PAS domain"/>
    <property type="match status" value="1"/>
</dbReference>
<dbReference type="AlphaFoldDB" id="A0A8J7MQK1"/>
<dbReference type="Gene3D" id="3.30.565.10">
    <property type="entry name" value="Histidine kinase-like ATPase, C-terminal domain"/>
    <property type="match status" value="1"/>
</dbReference>
<dbReference type="InterPro" id="IPR003661">
    <property type="entry name" value="HisK_dim/P_dom"/>
</dbReference>
<dbReference type="InterPro" id="IPR001789">
    <property type="entry name" value="Sig_transdc_resp-reg_receiver"/>
</dbReference>
<dbReference type="FunFam" id="1.10.287.130:FF:000037">
    <property type="entry name" value="Hybrid sensor histidine kinase/response regulator"/>
    <property type="match status" value="1"/>
</dbReference>
<dbReference type="InterPro" id="IPR035965">
    <property type="entry name" value="PAS-like_dom_sf"/>
</dbReference>
<protein>
    <recommendedName>
        <fullName evidence="2">histidine kinase</fullName>
        <ecNumber evidence="2">2.7.13.3</ecNumber>
    </recommendedName>
</protein>